<dbReference type="InterPro" id="IPR016181">
    <property type="entry name" value="Acyl_CoA_acyltransferase"/>
</dbReference>
<proteinExistence type="predicted"/>
<dbReference type="PANTHER" id="PTHR43415:SF3">
    <property type="entry name" value="GNAT-FAMILY ACETYLTRANSFERASE"/>
    <property type="match status" value="1"/>
</dbReference>
<dbReference type="Gene3D" id="3.40.630.30">
    <property type="match status" value="1"/>
</dbReference>
<dbReference type="Pfam" id="PF13302">
    <property type="entry name" value="Acetyltransf_3"/>
    <property type="match status" value="1"/>
</dbReference>
<protein>
    <submittedName>
        <fullName evidence="2">Unannotated protein</fullName>
    </submittedName>
</protein>
<dbReference type="AlphaFoldDB" id="A0A6J6DSJ8"/>
<organism evidence="2">
    <name type="scientific">freshwater metagenome</name>
    <dbReference type="NCBI Taxonomy" id="449393"/>
    <lineage>
        <taxon>unclassified sequences</taxon>
        <taxon>metagenomes</taxon>
        <taxon>ecological metagenomes</taxon>
    </lineage>
</organism>
<sequence length="157" mass="17314">MTSLTIRPATELDSRDLFNWRNDAQTRAVSLSTDEVTWQDHQRWFTASLANPARHIFICRTMLDGAEESIGMVRFDVDDIGSSAEVSINLNPSARGRGFGSQTLMAGIETFLNGEPDVRQLTAQIRDSNEASVAIFTKVGFALTKSESGVGRFVRVS</sequence>
<dbReference type="PANTHER" id="PTHR43415">
    <property type="entry name" value="SPERMIDINE N(1)-ACETYLTRANSFERASE"/>
    <property type="match status" value="1"/>
</dbReference>
<reference evidence="2" key="1">
    <citation type="submission" date="2020-05" db="EMBL/GenBank/DDBJ databases">
        <authorList>
            <person name="Chiriac C."/>
            <person name="Salcher M."/>
            <person name="Ghai R."/>
            <person name="Kavagutti S V."/>
        </authorList>
    </citation>
    <scope>NUCLEOTIDE SEQUENCE</scope>
</reference>
<dbReference type="InterPro" id="IPR000182">
    <property type="entry name" value="GNAT_dom"/>
</dbReference>
<gene>
    <name evidence="2" type="ORF">UFOPK1591_01031</name>
</gene>
<name>A0A6J6DSJ8_9ZZZZ</name>
<dbReference type="SUPFAM" id="SSF55729">
    <property type="entry name" value="Acyl-CoA N-acyltransferases (Nat)"/>
    <property type="match status" value="1"/>
</dbReference>
<dbReference type="GO" id="GO:0016747">
    <property type="term" value="F:acyltransferase activity, transferring groups other than amino-acyl groups"/>
    <property type="evidence" value="ECO:0007669"/>
    <property type="project" value="InterPro"/>
</dbReference>
<dbReference type="EMBL" id="CAEZTD010000081">
    <property type="protein sequence ID" value="CAB4565929.1"/>
    <property type="molecule type" value="Genomic_DNA"/>
</dbReference>
<accession>A0A6J6DSJ8</accession>
<evidence type="ECO:0000313" key="2">
    <source>
        <dbReference type="EMBL" id="CAB4565929.1"/>
    </source>
</evidence>
<feature type="domain" description="N-acetyltransferase" evidence="1">
    <location>
        <begin position="4"/>
        <end position="157"/>
    </location>
</feature>
<dbReference type="PROSITE" id="PS51186">
    <property type="entry name" value="GNAT"/>
    <property type="match status" value="1"/>
</dbReference>
<evidence type="ECO:0000259" key="1">
    <source>
        <dbReference type="PROSITE" id="PS51186"/>
    </source>
</evidence>